<dbReference type="SUPFAM" id="SSF81301">
    <property type="entry name" value="Nucleotidyltransferase"/>
    <property type="match status" value="1"/>
</dbReference>
<dbReference type="EMBL" id="MU864940">
    <property type="protein sequence ID" value="KAK4465393.1"/>
    <property type="molecule type" value="Genomic_DNA"/>
</dbReference>
<dbReference type="InterPro" id="IPR043519">
    <property type="entry name" value="NT_sf"/>
</dbReference>
<organism evidence="2 3">
    <name type="scientific">Cladorrhinum samala</name>
    <dbReference type="NCBI Taxonomy" id="585594"/>
    <lineage>
        <taxon>Eukaryota</taxon>
        <taxon>Fungi</taxon>
        <taxon>Dikarya</taxon>
        <taxon>Ascomycota</taxon>
        <taxon>Pezizomycotina</taxon>
        <taxon>Sordariomycetes</taxon>
        <taxon>Sordariomycetidae</taxon>
        <taxon>Sordariales</taxon>
        <taxon>Podosporaceae</taxon>
        <taxon>Cladorrhinum</taxon>
    </lineage>
</organism>
<accession>A0AAV9HX98</accession>
<dbReference type="InterPro" id="IPR002934">
    <property type="entry name" value="Polymerase_NTP_transf_dom"/>
</dbReference>
<evidence type="ECO:0000313" key="2">
    <source>
        <dbReference type="EMBL" id="KAK4465393.1"/>
    </source>
</evidence>
<sequence length="288" mass="32982">MSFAKTSITPPADPYTDYFTMYDHHSASIKNITDHFLAQPEVLALLLTGSLAHGLATRTSDVDVVVVLTEPAYQARLESGDTTFVRHDLCTYEGGYVDGKYASLSFIRSVSEKGSEPARWAFQGAKVLFSRNLPEGYPDLEQEIGAVVRYPVEEKQERIVRFRTQVELWRWFCTEARRGGNDNRYLLNVAVGKLALFGGRLILAENEVLYPYHKWFLRVLGSVREKPEGLVDKIDEMLREPSQENIDGFYEMVVGFRDWARPKHRFGAQFLEDSELNWLYLKTPVDDI</sequence>
<dbReference type="AlphaFoldDB" id="A0AAV9HX98"/>
<protein>
    <recommendedName>
        <fullName evidence="1">Polymerase nucleotidyl transferase domain-containing protein</fullName>
    </recommendedName>
</protein>
<dbReference type="Gene3D" id="3.30.460.10">
    <property type="entry name" value="Beta Polymerase, domain 2"/>
    <property type="match status" value="1"/>
</dbReference>
<dbReference type="Pfam" id="PF01909">
    <property type="entry name" value="NTP_transf_2"/>
    <property type="match status" value="1"/>
</dbReference>
<dbReference type="CDD" id="cd05403">
    <property type="entry name" value="NT_KNTase_like"/>
    <property type="match status" value="1"/>
</dbReference>
<evidence type="ECO:0000313" key="3">
    <source>
        <dbReference type="Proteomes" id="UP001321749"/>
    </source>
</evidence>
<reference evidence="2" key="1">
    <citation type="journal article" date="2023" name="Mol. Phylogenet. Evol.">
        <title>Genome-scale phylogeny and comparative genomics of the fungal order Sordariales.</title>
        <authorList>
            <person name="Hensen N."/>
            <person name="Bonometti L."/>
            <person name="Westerberg I."/>
            <person name="Brannstrom I.O."/>
            <person name="Guillou S."/>
            <person name="Cros-Aarteil S."/>
            <person name="Calhoun S."/>
            <person name="Haridas S."/>
            <person name="Kuo A."/>
            <person name="Mondo S."/>
            <person name="Pangilinan J."/>
            <person name="Riley R."/>
            <person name="LaButti K."/>
            <person name="Andreopoulos B."/>
            <person name="Lipzen A."/>
            <person name="Chen C."/>
            <person name="Yan M."/>
            <person name="Daum C."/>
            <person name="Ng V."/>
            <person name="Clum A."/>
            <person name="Steindorff A."/>
            <person name="Ohm R.A."/>
            <person name="Martin F."/>
            <person name="Silar P."/>
            <person name="Natvig D.O."/>
            <person name="Lalanne C."/>
            <person name="Gautier V."/>
            <person name="Ament-Velasquez S.L."/>
            <person name="Kruys A."/>
            <person name="Hutchinson M.I."/>
            <person name="Powell A.J."/>
            <person name="Barry K."/>
            <person name="Miller A.N."/>
            <person name="Grigoriev I.V."/>
            <person name="Debuchy R."/>
            <person name="Gladieux P."/>
            <person name="Hiltunen Thoren M."/>
            <person name="Johannesson H."/>
        </authorList>
    </citation>
    <scope>NUCLEOTIDE SEQUENCE</scope>
    <source>
        <strain evidence="2">PSN324</strain>
    </source>
</reference>
<feature type="domain" description="Polymerase nucleotidyl transferase" evidence="1">
    <location>
        <begin position="41"/>
        <end position="74"/>
    </location>
</feature>
<dbReference type="GO" id="GO:0016779">
    <property type="term" value="F:nucleotidyltransferase activity"/>
    <property type="evidence" value="ECO:0007669"/>
    <property type="project" value="InterPro"/>
</dbReference>
<keyword evidence="3" id="KW-1185">Reference proteome</keyword>
<reference evidence="2" key="2">
    <citation type="submission" date="2023-06" db="EMBL/GenBank/DDBJ databases">
        <authorList>
            <consortium name="Lawrence Berkeley National Laboratory"/>
            <person name="Mondo S.J."/>
            <person name="Hensen N."/>
            <person name="Bonometti L."/>
            <person name="Westerberg I."/>
            <person name="Brannstrom I.O."/>
            <person name="Guillou S."/>
            <person name="Cros-Aarteil S."/>
            <person name="Calhoun S."/>
            <person name="Haridas S."/>
            <person name="Kuo A."/>
            <person name="Pangilinan J."/>
            <person name="Riley R."/>
            <person name="Labutti K."/>
            <person name="Andreopoulos B."/>
            <person name="Lipzen A."/>
            <person name="Chen C."/>
            <person name="Yanf M."/>
            <person name="Daum C."/>
            <person name="Ng V."/>
            <person name="Clum A."/>
            <person name="Steindorff A."/>
            <person name="Ohm R."/>
            <person name="Martin F."/>
            <person name="Silar P."/>
            <person name="Natvig D."/>
            <person name="Lalanne C."/>
            <person name="Gautier V."/>
            <person name="Ament-Velasquez S.L."/>
            <person name="Kruys A."/>
            <person name="Hutchinson M.I."/>
            <person name="Powell A.J."/>
            <person name="Barry K."/>
            <person name="Miller A.N."/>
            <person name="Grigoriev I.V."/>
            <person name="Debuchy R."/>
            <person name="Gladieux P."/>
            <person name="Thoren M.H."/>
            <person name="Johannesson H."/>
        </authorList>
    </citation>
    <scope>NUCLEOTIDE SEQUENCE</scope>
    <source>
        <strain evidence="2">PSN324</strain>
    </source>
</reference>
<comment type="caution">
    <text evidence="2">The sequence shown here is derived from an EMBL/GenBank/DDBJ whole genome shotgun (WGS) entry which is preliminary data.</text>
</comment>
<name>A0AAV9HX98_9PEZI</name>
<gene>
    <name evidence="2" type="ORF">QBC42DRAFT_218970</name>
</gene>
<proteinExistence type="predicted"/>
<dbReference type="Proteomes" id="UP001321749">
    <property type="component" value="Unassembled WGS sequence"/>
</dbReference>
<evidence type="ECO:0000259" key="1">
    <source>
        <dbReference type="Pfam" id="PF01909"/>
    </source>
</evidence>